<feature type="domain" description="Glycoside hydrolase family 3 N-terminal" evidence="6">
    <location>
        <begin position="19"/>
        <end position="305"/>
    </location>
</feature>
<keyword evidence="5" id="KW-0326">Glycosidase</keyword>
<keyword evidence="8" id="KW-1185">Reference proteome</keyword>
<comment type="catalytic activity">
    <reaction evidence="1">
        <text>Hydrolysis of terminal non-reducing N-acetyl-D-hexosamine residues in N-acetyl-beta-D-hexosaminides.</text>
        <dbReference type="EC" id="3.2.1.52"/>
    </reaction>
</comment>
<protein>
    <recommendedName>
        <fullName evidence="3">beta-N-acetylhexosaminidase</fullName>
        <ecNumber evidence="3">3.2.1.52</ecNumber>
    </recommendedName>
</protein>
<evidence type="ECO:0000256" key="3">
    <source>
        <dbReference type="ARBA" id="ARBA00012663"/>
    </source>
</evidence>
<gene>
    <name evidence="7" type="ORF">LNKW23_29280</name>
</gene>
<dbReference type="SUPFAM" id="SSF51445">
    <property type="entry name" value="(Trans)glycosidases"/>
    <property type="match status" value="1"/>
</dbReference>
<comment type="similarity">
    <text evidence="2">Belongs to the glycosyl hydrolase 3 family.</text>
</comment>
<dbReference type="Pfam" id="PF00933">
    <property type="entry name" value="Glyco_hydro_3"/>
    <property type="match status" value="1"/>
</dbReference>
<dbReference type="PANTHER" id="PTHR30480:SF13">
    <property type="entry name" value="BETA-HEXOSAMINIDASE"/>
    <property type="match status" value="1"/>
</dbReference>
<sequence length="338" mass="34525">MGAQGAASAAIYGLSGLRLTDAERAFLAAAQPWGLILFARNVAAPDQVRALLAEARAACGRHVPVFIDQEGGRVARLRPPHWRAWGPPAAEGPGPAGRERLGLRMRLIAAELAALGIDGNCAPMLDLAAPGAHEIVSSRVLADSPEEIAARGLIVAEALLAGGVLPVIKHIPGHGRARADSHAELPVVAAPRAALEADFAPFRALAGLPLAMTAHVVYTAIDPALPATLSPACIRLIREEIGFAGALMSDDIGMAALSGAMGERAAAALAAGCDLVLHCSGEMDEMRAVAAAVPRLSGEALARVQAAEAARRAPEPFDIAAAEARHAALGEAIRGAAA</sequence>
<dbReference type="Proteomes" id="UP001239909">
    <property type="component" value="Unassembled WGS sequence"/>
</dbReference>
<dbReference type="EMBL" id="BSYI01000023">
    <property type="protein sequence ID" value="GMG83715.1"/>
    <property type="molecule type" value="Genomic_DNA"/>
</dbReference>
<evidence type="ECO:0000259" key="6">
    <source>
        <dbReference type="Pfam" id="PF00933"/>
    </source>
</evidence>
<organism evidence="7 8">
    <name type="scientific">Paralimibaculum aggregatum</name>
    <dbReference type="NCBI Taxonomy" id="3036245"/>
    <lineage>
        <taxon>Bacteria</taxon>
        <taxon>Pseudomonadati</taxon>
        <taxon>Pseudomonadota</taxon>
        <taxon>Alphaproteobacteria</taxon>
        <taxon>Rhodobacterales</taxon>
        <taxon>Paracoccaceae</taxon>
        <taxon>Paralimibaculum</taxon>
    </lineage>
</organism>
<dbReference type="PANTHER" id="PTHR30480">
    <property type="entry name" value="BETA-HEXOSAMINIDASE-RELATED"/>
    <property type="match status" value="1"/>
</dbReference>
<evidence type="ECO:0000256" key="1">
    <source>
        <dbReference type="ARBA" id="ARBA00001231"/>
    </source>
</evidence>
<evidence type="ECO:0000256" key="4">
    <source>
        <dbReference type="ARBA" id="ARBA00022801"/>
    </source>
</evidence>
<evidence type="ECO:0000313" key="7">
    <source>
        <dbReference type="EMBL" id="GMG83715.1"/>
    </source>
</evidence>
<dbReference type="RefSeq" id="WP_285672505.1">
    <property type="nucleotide sequence ID" value="NZ_BSYI01000023.1"/>
</dbReference>
<dbReference type="Gene3D" id="3.20.20.300">
    <property type="entry name" value="Glycoside hydrolase, family 3, N-terminal domain"/>
    <property type="match status" value="1"/>
</dbReference>
<name>A0ABQ6LKE2_9RHOB</name>
<comment type="caution">
    <text evidence="7">The sequence shown here is derived from an EMBL/GenBank/DDBJ whole genome shotgun (WGS) entry which is preliminary data.</text>
</comment>
<evidence type="ECO:0000256" key="2">
    <source>
        <dbReference type="ARBA" id="ARBA00005336"/>
    </source>
</evidence>
<dbReference type="InterPro" id="IPR036962">
    <property type="entry name" value="Glyco_hydro_3_N_sf"/>
</dbReference>
<dbReference type="InterPro" id="IPR001764">
    <property type="entry name" value="Glyco_hydro_3_N"/>
</dbReference>
<dbReference type="InterPro" id="IPR050226">
    <property type="entry name" value="NagZ_Beta-hexosaminidase"/>
</dbReference>
<evidence type="ECO:0000256" key="5">
    <source>
        <dbReference type="ARBA" id="ARBA00023295"/>
    </source>
</evidence>
<dbReference type="InterPro" id="IPR017853">
    <property type="entry name" value="GH"/>
</dbReference>
<proteinExistence type="inferred from homology"/>
<dbReference type="EC" id="3.2.1.52" evidence="3"/>
<evidence type="ECO:0000313" key="8">
    <source>
        <dbReference type="Proteomes" id="UP001239909"/>
    </source>
</evidence>
<accession>A0ABQ6LKE2</accession>
<keyword evidence="4 7" id="KW-0378">Hydrolase</keyword>
<reference evidence="7 8" key="1">
    <citation type="submission" date="2023-04" db="EMBL/GenBank/DDBJ databases">
        <title>Marinoamorphus aggregata gen. nov., sp. Nov., isolate from tissue of brittle star Ophioplocus japonicus.</title>
        <authorList>
            <person name="Kawano K."/>
            <person name="Sawayama S."/>
            <person name="Nakagawa S."/>
        </authorList>
    </citation>
    <scope>NUCLEOTIDE SEQUENCE [LARGE SCALE GENOMIC DNA]</scope>
    <source>
        <strain evidence="7 8">NKW23</strain>
    </source>
</reference>
<dbReference type="GO" id="GO:0016787">
    <property type="term" value="F:hydrolase activity"/>
    <property type="evidence" value="ECO:0007669"/>
    <property type="project" value="UniProtKB-KW"/>
</dbReference>